<evidence type="ECO:0000256" key="1">
    <source>
        <dbReference type="SAM" id="MobiDB-lite"/>
    </source>
</evidence>
<feature type="region of interest" description="Disordered" evidence="1">
    <location>
        <begin position="268"/>
        <end position="289"/>
    </location>
</feature>
<feature type="transmembrane region" description="Helical" evidence="2">
    <location>
        <begin position="160"/>
        <end position="184"/>
    </location>
</feature>
<name>A0A9K3GJV7_9EUKA</name>
<keyword evidence="4" id="KW-1185">Reference proteome</keyword>
<proteinExistence type="predicted"/>
<protein>
    <submittedName>
        <fullName evidence="3">Uncharacterized protein</fullName>
    </submittedName>
</protein>
<dbReference type="EMBL" id="BDIP01002005">
    <property type="protein sequence ID" value="GIQ85557.1"/>
    <property type="molecule type" value="Genomic_DNA"/>
</dbReference>
<keyword evidence="2" id="KW-0472">Membrane</keyword>
<dbReference type="Proteomes" id="UP000265618">
    <property type="component" value="Unassembled WGS sequence"/>
</dbReference>
<feature type="transmembrane region" description="Helical" evidence="2">
    <location>
        <begin position="237"/>
        <end position="257"/>
    </location>
</feature>
<accession>A0A9K3GJV7</accession>
<feature type="transmembrane region" description="Helical" evidence="2">
    <location>
        <begin position="36"/>
        <end position="54"/>
    </location>
</feature>
<feature type="compositionally biased region" description="Basic residues" evidence="1">
    <location>
        <begin position="280"/>
        <end position="289"/>
    </location>
</feature>
<evidence type="ECO:0000313" key="4">
    <source>
        <dbReference type="Proteomes" id="UP000265618"/>
    </source>
</evidence>
<comment type="caution">
    <text evidence="3">The sequence shown here is derived from an EMBL/GenBank/DDBJ whole genome shotgun (WGS) entry which is preliminary data.</text>
</comment>
<feature type="transmembrane region" description="Helical" evidence="2">
    <location>
        <begin position="74"/>
        <end position="95"/>
    </location>
</feature>
<dbReference type="AlphaFoldDB" id="A0A9K3GJV7"/>
<keyword evidence="2" id="KW-0812">Transmembrane</keyword>
<evidence type="ECO:0000313" key="3">
    <source>
        <dbReference type="EMBL" id="GIQ85557.1"/>
    </source>
</evidence>
<feature type="transmembrane region" description="Helical" evidence="2">
    <location>
        <begin position="205"/>
        <end position="225"/>
    </location>
</feature>
<gene>
    <name evidence="3" type="ORF">KIPB_007245</name>
</gene>
<sequence length="289" mass="32349">MSHPQICMIALGTVSVLYLLVVCVKASRQMQTPKTVDVFVLVTMLLDTLMLLAWTVNADLVKVGWCKVAFVVDYAGAIGAQLVMLCFAHLVYVTCHKSYKSIHRGGTARQLTRTPYLRYTLVVLVVVSALSLIVCLGGMVNYDMGTLAQCWFEYDANNYSLRWFILPQTIIALGTIVLLALGLIDMYRCVKGIPNTTMSADLWRYAALSFPVPMLKTVPTLANAFHDFMYHFTGMDIRSMWIVSALAPLCICIGYTVPRHILAKRDAQAAQRRTNPTQKHLSKRRMMVA</sequence>
<reference evidence="3 4" key="1">
    <citation type="journal article" date="2018" name="PLoS ONE">
        <title>The draft genome of Kipferlia bialata reveals reductive genome evolution in fornicate parasites.</title>
        <authorList>
            <person name="Tanifuji G."/>
            <person name="Takabayashi S."/>
            <person name="Kume K."/>
            <person name="Takagi M."/>
            <person name="Nakayama T."/>
            <person name="Kamikawa R."/>
            <person name="Inagaki Y."/>
            <person name="Hashimoto T."/>
        </authorList>
    </citation>
    <scope>NUCLEOTIDE SEQUENCE [LARGE SCALE GENOMIC DNA]</scope>
    <source>
        <strain evidence="3">NY0173</strain>
    </source>
</reference>
<feature type="transmembrane region" description="Helical" evidence="2">
    <location>
        <begin position="6"/>
        <end position="24"/>
    </location>
</feature>
<feature type="transmembrane region" description="Helical" evidence="2">
    <location>
        <begin position="116"/>
        <end position="140"/>
    </location>
</feature>
<organism evidence="3 4">
    <name type="scientific">Kipferlia bialata</name>
    <dbReference type="NCBI Taxonomy" id="797122"/>
    <lineage>
        <taxon>Eukaryota</taxon>
        <taxon>Metamonada</taxon>
        <taxon>Carpediemonas-like organisms</taxon>
        <taxon>Kipferlia</taxon>
    </lineage>
</organism>
<dbReference type="Gene3D" id="1.20.1070.10">
    <property type="entry name" value="Rhodopsin 7-helix transmembrane proteins"/>
    <property type="match status" value="1"/>
</dbReference>
<evidence type="ECO:0000256" key="2">
    <source>
        <dbReference type="SAM" id="Phobius"/>
    </source>
</evidence>
<keyword evidence="2" id="KW-1133">Transmembrane helix</keyword>